<evidence type="ECO:0000256" key="4">
    <source>
        <dbReference type="ARBA" id="ARBA00023239"/>
    </source>
</evidence>
<feature type="transmembrane region" description="Helical" evidence="5">
    <location>
        <begin position="395"/>
        <end position="417"/>
    </location>
</feature>
<feature type="transmembrane region" description="Helical" evidence="5">
    <location>
        <begin position="247"/>
        <end position="270"/>
    </location>
</feature>
<keyword evidence="4" id="KW-0456">Lyase</keyword>
<comment type="similarity">
    <text evidence="1">Belongs to the CpcE/RpcE/PecE family.</text>
</comment>
<evidence type="ECO:0000313" key="6">
    <source>
        <dbReference type="EMBL" id="AUB36598.1"/>
    </source>
</evidence>
<feature type="transmembrane region" description="Helical" evidence="5">
    <location>
        <begin position="282"/>
        <end position="300"/>
    </location>
</feature>
<feature type="transmembrane region" description="Helical" evidence="5">
    <location>
        <begin position="98"/>
        <end position="116"/>
    </location>
</feature>
<dbReference type="InterPro" id="IPR016024">
    <property type="entry name" value="ARM-type_fold"/>
</dbReference>
<keyword evidence="3" id="KW-0605">Phycobilisome</keyword>
<keyword evidence="7" id="KW-1185">Reference proteome</keyword>
<dbReference type="InterPro" id="IPR036259">
    <property type="entry name" value="MFS_trans_sf"/>
</dbReference>
<feature type="transmembrane region" description="Helical" evidence="5">
    <location>
        <begin position="195"/>
        <end position="213"/>
    </location>
</feature>
<organism evidence="6 7">
    <name type="scientific">Nostoc flagelliforme CCNUN1</name>
    <dbReference type="NCBI Taxonomy" id="2038116"/>
    <lineage>
        <taxon>Bacteria</taxon>
        <taxon>Bacillati</taxon>
        <taxon>Cyanobacteriota</taxon>
        <taxon>Cyanophyceae</taxon>
        <taxon>Nostocales</taxon>
        <taxon>Nostocaceae</taxon>
        <taxon>Nostoc</taxon>
    </lineage>
</organism>
<name>A0A2K8SMG4_9NOSO</name>
<evidence type="ECO:0000313" key="7">
    <source>
        <dbReference type="Proteomes" id="UP000232003"/>
    </source>
</evidence>
<dbReference type="EMBL" id="CP024785">
    <property type="protein sequence ID" value="AUB36598.1"/>
    <property type="molecule type" value="Genomic_DNA"/>
</dbReference>
<keyword evidence="5" id="KW-0472">Membrane</keyword>
<accession>A0A2K8SMG4</accession>
<dbReference type="InterPro" id="IPR011989">
    <property type="entry name" value="ARM-like"/>
</dbReference>
<keyword evidence="2" id="KW-0042">Antenna complex</keyword>
<proteinExistence type="inferred from homology"/>
<dbReference type="OrthoDB" id="567962at2"/>
<sequence length="1012" mass="115122">MELKNHWLAANKVALPRLRLLQWVNLRPEESERTQLMFFFYTTVCVGLRWAEDSTVALFLDEYGTHLLPWMYIASAAMSAALVFLYSWLQKIFPLRRVIVAIAPCMLMPLLLLVVLRWGAHVSYLAVISAFVLRLWVDALYVVNDLNTSIVANQIFNIREIKRTYPLVSSGLLVADVISGFSLPWLVQYTTLNKIIFIACIVILLGSGILFYLTHHYRAAFPETPQRLIPEEQASRQRFIKSPLKRYVWQLFAFVGLLQVIGLLIDFQYLRELQSNLGDRELASFLGLFGGTLGLCELLLQWFISSRLIERMGVFFTATLLPITVGFSLPGVLVLLHLIPAIQSQSFFWGLIIVKFCDELLRYTFVMSSGPILYQPIPEAIRSRMQTLSGGTAEAIATGLTGVLIFATILFCGQFIPVPLQKWVLVAETMLITGTCLKVVWELRSRYVELLVLSVARGQLSATNVGLRFFKQGVVKALGEKGSEADKRSCIELLAQIDSLGAPEVLAPLLVKLTPDLQRQSLEVMLIAGANPAYLSAIRPLLEQPQETNPEVFALALRYVWLAEPNPNLSILEEYLNPRQNSLIRATAAALVLRQGTPMQKVAATQTMRRMLTHKKERERVNGVRALREAVYLQALRIHIPNLLQDESLRVRCAVLEMIAATHLEEYYSALIAALYYKSTRTTAMSALVRLENEAIEMLLRLATNIYKPEVVRMYAWRTIAQIGTQEALETLWENLETSWGTTRDHILRSLLKIHKQPGIKGLVDRFYESRVENLIEQELKFLGEIYAAYIDLNTLDEKEDHQSSQRIVIVSELLQRALLELELDVKERLLLLLKLLYSPEKMQAAAFNLRSLSVVNLARGLEILEHTVTLSSKSLLLNILDNRPQLEKLQHLVEAKIVEYENMIVSDRLHRLLMLGNFLSDWCLACCFHFAQVTRIRLTSSEILVSLRHPTGFVREAAIAYLNMVSHRVLLQILPQLQKDPHPLVAAQVKELLEKYQVKNYALCELKMPKR</sequence>
<keyword evidence="5" id="KW-0812">Transmembrane</keyword>
<evidence type="ECO:0000256" key="3">
    <source>
        <dbReference type="ARBA" id="ARBA00022738"/>
    </source>
</evidence>
<feature type="transmembrane region" description="Helical" evidence="5">
    <location>
        <begin position="312"/>
        <end position="336"/>
    </location>
</feature>
<feature type="transmembrane region" description="Helical" evidence="5">
    <location>
        <begin position="71"/>
        <end position="89"/>
    </location>
</feature>
<dbReference type="AlphaFoldDB" id="A0A2K8SMG4"/>
<gene>
    <name evidence="6" type="ORF">COO91_02517</name>
</gene>
<dbReference type="Proteomes" id="UP000232003">
    <property type="component" value="Chromosome"/>
</dbReference>
<evidence type="ECO:0000256" key="5">
    <source>
        <dbReference type="SAM" id="Phobius"/>
    </source>
</evidence>
<dbReference type="Gene3D" id="1.25.10.10">
    <property type="entry name" value="Leucine-rich Repeat Variant"/>
    <property type="match status" value="1"/>
</dbReference>
<keyword evidence="5" id="KW-1133">Transmembrane helix</keyword>
<evidence type="ECO:0000256" key="1">
    <source>
        <dbReference type="ARBA" id="ARBA00009299"/>
    </source>
</evidence>
<reference evidence="6 7" key="1">
    <citation type="submission" date="2017-11" db="EMBL/GenBank/DDBJ databases">
        <title>Complete genome of a free-living desiccation-tolerant cyanobacterium and its photosynthetic adaptation to extreme terrestrial habitat.</title>
        <authorList>
            <person name="Shang J."/>
        </authorList>
    </citation>
    <scope>NUCLEOTIDE SEQUENCE [LARGE SCALE GENOMIC DNA]</scope>
    <source>
        <strain evidence="6 7">CCNUN1</strain>
    </source>
</reference>
<protein>
    <submittedName>
        <fullName evidence="6">Armadillo-like helical</fullName>
    </submittedName>
</protein>
<dbReference type="SUPFAM" id="SSF48371">
    <property type="entry name" value="ARM repeat"/>
    <property type="match status" value="1"/>
</dbReference>
<dbReference type="GO" id="GO:0030089">
    <property type="term" value="C:phycobilisome"/>
    <property type="evidence" value="ECO:0007669"/>
    <property type="project" value="UniProtKB-KW"/>
</dbReference>
<feature type="transmembrane region" description="Helical" evidence="5">
    <location>
        <begin position="164"/>
        <end position="183"/>
    </location>
</feature>
<dbReference type="RefSeq" id="WP_100898497.1">
    <property type="nucleotide sequence ID" value="NZ_CAWNNC010000001.1"/>
</dbReference>
<dbReference type="SUPFAM" id="SSF103473">
    <property type="entry name" value="MFS general substrate transporter"/>
    <property type="match status" value="1"/>
</dbReference>
<dbReference type="Gene3D" id="1.20.1250.20">
    <property type="entry name" value="MFS general substrate transporter like domains"/>
    <property type="match status" value="1"/>
</dbReference>
<dbReference type="KEGG" id="nfl:COO91_02517"/>
<dbReference type="GO" id="GO:0016829">
    <property type="term" value="F:lyase activity"/>
    <property type="evidence" value="ECO:0007669"/>
    <property type="project" value="UniProtKB-KW"/>
</dbReference>
<evidence type="ECO:0000256" key="2">
    <source>
        <dbReference type="ARBA" id="ARBA00022549"/>
    </source>
</evidence>